<evidence type="ECO:0000256" key="1">
    <source>
        <dbReference type="SAM" id="MobiDB-lite"/>
    </source>
</evidence>
<sequence>VAKTSAKVALGPPDNPSFFSGKVLGHFYRHLGRVSDAGLSGRPISDVGILAHQPFFVTMSALERLDVNFLLDLFSHRVWPTAEEALGQPLAAPLFVIPVLSLYFNPDMLRQIADCSADHHQETAERTGLLAKARATAGKTSRPTCSAARLAGSRFDTASVHSRIFRQQRVHRLRTQCTVRTRSRRHRRSSAAASAAAAAAASRSTQRRVGGARRRDLDVTDAGLRRSIRFRTSMPPPLPLRRRGNVHRIDEDRQHSVDHSSPLAMAYQRLNSVCEGSGLRRTRLGEPSSRTARSCAKGNSTIVQLRKPATLEHVDSGENMKRVLRHGQDRDRGHLGVGNGDEGLDYDTGWQEAAGPVTVRDLVKELREGWLSQAVVPWASAGAAARVINSPLASGCPGRQDSSRLRRRPDAGRAHSGAAAFYLSMLARTEPQLFASTCRVRVGTYRSGAAVASADAKSTAPSVEFRAGFYRQMWRLLERVDRAEHSRPHHWPASDPEMTAGEPKWMSIITSVPVPEYRQLVVEVSACWSACRIWIPMAALLRA</sequence>
<dbReference type="Proteomes" id="UP000095280">
    <property type="component" value="Unplaced"/>
</dbReference>
<keyword evidence="2" id="KW-1185">Reference proteome</keyword>
<protein>
    <submittedName>
        <fullName evidence="3">ANK_REP_REGION domain-containing protein</fullName>
    </submittedName>
</protein>
<dbReference type="WBParaSite" id="maker-unitig_33845-snap-gene-0.2-mRNA-1">
    <property type="protein sequence ID" value="maker-unitig_33845-snap-gene-0.2-mRNA-1"/>
    <property type="gene ID" value="maker-unitig_33845-snap-gene-0.2"/>
</dbReference>
<feature type="region of interest" description="Disordered" evidence="1">
    <location>
        <begin position="178"/>
        <end position="220"/>
    </location>
</feature>
<proteinExistence type="predicted"/>
<accession>A0A1I8FGD8</accession>
<name>A0A1I8FGD8_9PLAT</name>
<evidence type="ECO:0000313" key="3">
    <source>
        <dbReference type="WBParaSite" id="maker-unitig_33845-snap-gene-0.2-mRNA-1"/>
    </source>
</evidence>
<reference evidence="3" key="1">
    <citation type="submission" date="2016-11" db="UniProtKB">
        <authorList>
            <consortium name="WormBaseParasite"/>
        </authorList>
    </citation>
    <scope>IDENTIFICATION</scope>
</reference>
<dbReference type="AlphaFoldDB" id="A0A1I8FGD8"/>
<feature type="compositionally biased region" description="Low complexity" evidence="1">
    <location>
        <begin position="190"/>
        <end position="204"/>
    </location>
</feature>
<organism evidence="2 3">
    <name type="scientific">Macrostomum lignano</name>
    <dbReference type="NCBI Taxonomy" id="282301"/>
    <lineage>
        <taxon>Eukaryota</taxon>
        <taxon>Metazoa</taxon>
        <taxon>Spiralia</taxon>
        <taxon>Lophotrochozoa</taxon>
        <taxon>Platyhelminthes</taxon>
        <taxon>Rhabditophora</taxon>
        <taxon>Macrostomorpha</taxon>
        <taxon>Macrostomida</taxon>
        <taxon>Macrostomidae</taxon>
        <taxon>Macrostomum</taxon>
    </lineage>
</organism>
<evidence type="ECO:0000313" key="2">
    <source>
        <dbReference type="Proteomes" id="UP000095280"/>
    </source>
</evidence>